<feature type="compositionally biased region" description="Low complexity" evidence="5">
    <location>
        <begin position="1503"/>
        <end position="1517"/>
    </location>
</feature>
<feature type="region of interest" description="Disordered" evidence="5">
    <location>
        <begin position="1501"/>
        <end position="1522"/>
    </location>
</feature>
<dbReference type="PANTHER" id="PTHR13179:SF8">
    <property type="entry name" value="GATOR COMPLEX PROTEIN DEPDC5"/>
    <property type="match status" value="1"/>
</dbReference>
<feature type="domain" description="DEP" evidence="6">
    <location>
        <begin position="1022"/>
        <end position="1097"/>
    </location>
</feature>
<organism evidence="7 8">
    <name type="scientific">Nadsonia fulvescens var. elongata DSM 6958</name>
    <dbReference type="NCBI Taxonomy" id="857566"/>
    <lineage>
        <taxon>Eukaryota</taxon>
        <taxon>Fungi</taxon>
        <taxon>Dikarya</taxon>
        <taxon>Ascomycota</taxon>
        <taxon>Saccharomycotina</taxon>
        <taxon>Dipodascomycetes</taxon>
        <taxon>Dipodascales</taxon>
        <taxon>Dipodascales incertae sedis</taxon>
        <taxon>Nadsonia</taxon>
    </lineage>
</organism>
<dbReference type="InterPro" id="IPR036388">
    <property type="entry name" value="WH-like_DNA-bd_sf"/>
</dbReference>
<dbReference type="InterPro" id="IPR048255">
    <property type="entry name" value="IML1_N"/>
</dbReference>
<feature type="region of interest" description="Disordered" evidence="5">
    <location>
        <begin position="593"/>
        <end position="623"/>
    </location>
</feature>
<comment type="similarity">
    <text evidence="2">Belongs to the IML1 family.</text>
</comment>
<evidence type="ECO:0000256" key="4">
    <source>
        <dbReference type="ARBA" id="ARBA00021881"/>
    </source>
</evidence>
<evidence type="ECO:0000313" key="8">
    <source>
        <dbReference type="Proteomes" id="UP000095009"/>
    </source>
</evidence>
<dbReference type="PANTHER" id="PTHR13179">
    <property type="entry name" value="DEP DOMAIN CONTAINING PROTEIN 5"/>
    <property type="match status" value="1"/>
</dbReference>
<dbReference type="Proteomes" id="UP000095009">
    <property type="component" value="Unassembled WGS sequence"/>
</dbReference>
<dbReference type="Pfam" id="PF19418">
    <property type="entry name" value="DEPDC5_CTD"/>
    <property type="match status" value="1"/>
</dbReference>
<dbReference type="InterPro" id="IPR000591">
    <property type="entry name" value="DEP_dom"/>
</dbReference>
<sequence length="1576" mass="180470">MNFLDGQLALLGTNQSSSANETTSKYDPVRMETWTHDPRISTEDVIIDMNLLPGAGEGDIAELQTLDEPKKRLLFVVKPMGNELAKRMSGVSLQTGNLLTMLNLANRSEVIVRLREKDEVRADSINIFFRDSHLTRADMWRLSASLSGQCLYTGQNMVFLDSIKTTIGAITLNGNRVSSAYVNSKTNIVFRSESARMIIFIEMAKEMWHFEESGEIIFNKLVNSFLPSIFRHWRDNGAHHVVTIVLFTSVNLSPEKVKLSYGERLHNTEDYFRVVVDQVVVSKWSDIMERLTKEFTFFAKTVLLQDNIDKPTINGRIIPSVKGNVMEAINLATSLITGKFVDRDLKRTGVQVVIVSPGSGIYDVDYDLFKRTSQRLQSMEVGIDLVCLSREPLHITPLFRYRDFRGQLKQCIPTWLDISFWSGSKKGRNIWTPRCKIYEVQMMGVMENEMSSISIDYLPFTAQEDSKLKLFEEYDKEIFKMKRNMNKSRFCGVKGETRGLYNPSHSKFGKNFKDLTQRFPVKKSLLPLSSNKSSVSLSNDIVFEAKYDNVNSRTSALSSLLSLNDRPFPAKALGFLRKPPSLSLIKAETALQTSNKLSPEETSGSNNNEAPEKPASNNYPPRLETLRRGDYSFKARKSVTPDLSSSSDALVRKGKGDKLKHSKVKSNSLWIEIENPSNVKIDDFSTISVYGRWHCVFPTGSKRRLVKWLSLGSPASLPLKCRVFPEVDEFLKFKFQIYDVALDPDQLDEMSARDLLREMIALRISLGFQICVGGKVQSVESKRYGTNHIVLYNDVPKNYFGTAIYLSMMNHIHRISCDYNGNINVQAYTTNDVTEEDNELTTSRIKGSKLTKYIPKIKTRYEESYIERQIEFSADSKAKTNWNQFDQLLAGYEDAMMEDKKVFRIRLAMIPCEIEVRNLTASNKVLTNEELRLEGIKILTSMFHKGRYMSKEEKKRFKERKKVFFPYIQFYTGGLAKSMLQLHENSLERSDVRDQQDTITFNTNERLTRSTKLAKLSQEMQGPKGIRLIDRIWHWNFHQHCFIGQEFADWLIRNFSDIDTTEEAVEYGNELMKKGLFDHVEKRHKFLDGYYFYQLQAEYVISNNEKKKLARNTKPAAGWFKRIENHNGSSEVISNEDGSDQTPTNYQLTSDICSDSSTDVAPVNLADNNGQSSGPPPTVELSRAVKYDVDPLNRSYRPEIVTLHYDRIHNPENGYHLKLEWLNTTPRLIDDAISRWKQVASKYGFRVVELPMEEIGSMSDTNPFCSLMRIRIRSDILEKLECTSSRKIKNPVFEDPKFYHKAVLSKFGFALDTEAAPNLSTKDIEITYSWGKPYYKNTQYVHKSGNVLAQIMDDGELLLMTNSLHLSRYDGQQDDSDESFNRMRPGVSTRDQKGYYKYQRAQSVKCEDNEYDASKIEDSDPESIQNSMKEFCNDSGGLKLLIVDAAEEWEKTPVENRTRKLPRLSENYRVLENKRIKNLALSNSEVISSLVSSHQCENHNEISFSSDSSSSDDFTSSDSDDDDYDIKCLELQQEGKLEILANESRSDRTITKKTNTSQMTIENGQNNPSNEEAKSE</sequence>
<gene>
    <name evidence="7" type="ORF">NADFUDRAFT_50580</name>
</gene>
<dbReference type="InterPro" id="IPR027244">
    <property type="entry name" value="IML1"/>
</dbReference>
<dbReference type="GO" id="GO:0010508">
    <property type="term" value="P:positive regulation of autophagy"/>
    <property type="evidence" value="ECO:0007669"/>
    <property type="project" value="TreeGrafter"/>
</dbReference>
<dbReference type="Pfam" id="PF12257">
    <property type="entry name" value="IML1"/>
    <property type="match status" value="1"/>
</dbReference>
<dbReference type="InterPro" id="IPR036390">
    <property type="entry name" value="WH_DNA-bd_sf"/>
</dbReference>
<dbReference type="SMART" id="SM00049">
    <property type="entry name" value="DEP"/>
    <property type="match status" value="1"/>
</dbReference>
<dbReference type="OrthoDB" id="39497at2759"/>
<dbReference type="GO" id="GO:1990130">
    <property type="term" value="C:GATOR1 complex"/>
    <property type="evidence" value="ECO:0007669"/>
    <property type="project" value="TreeGrafter"/>
</dbReference>
<feature type="region of interest" description="Disordered" evidence="5">
    <location>
        <begin position="1130"/>
        <end position="1180"/>
    </location>
</feature>
<evidence type="ECO:0000313" key="7">
    <source>
        <dbReference type="EMBL" id="ODQ66670.1"/>
    </source>
</evidence>
<dbReference type="GO" id="GO:0035556">
    <property type="term" value="P:intracellular signal transduction"/>
    <property type="evidence" value="ECO:0007669"/>
    <property type="project" value="InterPro"/>
</dbReference>
<evidence type="ECO:0000256" key="3">
    <source>
        <dbReference type="ARBA" id="ARBA00018529"/>
    </source>
</evidence>
<protein>
    <recommendedName>
        <fullName evidence="3">Vacuolar membrane-associated protein IML1</fullName>
    </recommendedName>
    <alternativeName>
        <fullName evidence="4">Vacuolar membrane-associated protein iml1</fullName>
    </alternativeName>
</protein>
<dbReference type="Pfam" id="PF00610">
    <property type="entry name" value="DEP"/>
    <property type="match status" value="1"/>
</dbReference>
<comment type="subcellular location">
    <subcellularLocation>
        <location evidence="1">Vacuole membrane</location>
        <topology evidence="1">Peripheral membrane protein</topology>
    </subcellularLocation>
</comment>
<evidence type="ECO:0000256" key="1">
    <source>
        <dbReference type="ARBA" id="ARBA00004148"/>
    </source>
</evidence>
<proteinExistence type="inferred from homology"/>
<feature type="compositionally biased region" description="Polar residues" evidence="5">
    <location>
        <begin position="1552"/>
        <end position="1570"/>
    </location>
</feature>
<keyword evidence="8" id="KW-1185">Reference proteome</keyword>
<dbReference type="PROSITE" id="PS50186">
    <property type="entry name" value="DEP"/>
    <property type="match status" value="1"/>
</dbReference>
<feature type="compositionally biased region" description="Polar residues" evidence="5">
    <location>
        <begin position="593"/>
        <end position="619"/>
    </location>
</feature>
<evidence type="ECO:0000256" key="5">
    <source>
        <dbReference type="SAM" id="MobiDB-lite"/>
    </source>
</evidence>
<dbReference type="CDD" id="cd04449">
    <property type="entry name" value="DEP_DEPDC5-like"/>
    <property type="match status" value="1"/>
</dbReference>
<dbReference type="EMBL" id="KV454408">
    <property type="protein sequence ID" value="ODQ66670.1"/>
    <property type="molecule type" value="Genomic_DNA"/>
</dbReference>
<dbReference type="GO" id="GO:0005096">
    <property type="term" value="F:GTPase activator activity"/>
    <property type="evidence" value="ECO:0007669"/>
    <property type="project" value="InterPro"/>
</dbReference>
<evidence type="ECO:0000259" key="6">
    <source>
        <dbReference type="PROSITE" id="PS50186"/>
    </source>
</evidence>
<dbReference type="GO" id="GO:1904262">
    <property type="term" value="P:negative regulation of TORC1 signaling"/>
    <property type="evidence" value="ECO:0007669"/>
    <property type="project" value="TreeGrafter"/>
</dbReference>
<feature type="region of interest" description="Disordered" evidence="5">
    <location>
        <begin position="637"/>
        <end position="657"/>
    </location>
</feature>
<dbReference type="SUPFAM" id="SSF46785">
    <property type="entry name" value="Winged helix' DNA-binding domain"/>
    <property type="match status" value="1"/>
</dbReference>
<evidence type="ECO:0000256" key="2">
    <source>
        <dbReference type="ARBA" id="ARBA00005643"/>
    </source>
</evidence>
<dbReference type="STRING" id="857566.A0A1E3PMZ9"/>
<dbReference type="InterPro" id="IPR045838">
    <property type="entry name" value="DEPDC5_CTD"/>
</dbReference>
<dbReference type="Gene3D" id="1.10.10.10">
    <property type="entry name" value="Winged helix-like DNA-binding domain superfamily/Winged helix DNA-binding domain"/>
    <property type="match status" value="1"/>
</dbReference>
<feature type="region of interest" description="Disordered" evidence="5">
    <location>
        <begin position="1539"/>
        <end position="1576"/>
    </location>
</feature>
<name>A0A1E3PMZ9_9ASCO</name>
<accession>A0A1E3PMZ9</accession>
<reference evidence="7 8" key="1">
    <citation type="journal article" date="2016" name="Proc. Natl. Acad. Sci. U.S.A.">
        <title>Comparative genomics of biotechnologically important yeasts.</title>
        <authorList>
            <person name="Riley R."/>
            <person name="Haridas S."/>
            <person name="Wolfe K.H."/>
            <person name="Lopes M.R."/>
            <person name="Hittinger C.T."/>
            <person name="Goeker M."/>
            <person name="Salamov A.A."/>
            <person name="Wisecaver J.H."/>
            <person name="Long T.M."/>
            <person name="Calvey C.H."/>
            <person name="Aerts A.L."/>
            <person name="Barry K.W."/>
            <person name="Choi C."/>
            <person name="Clum A."/>
            <person name="Coughlan A.Y."/>
            <person name="Deshpande S."/>
            <person name="Douglass A.P."/>
            <person name="Hanson S.J."/>
            <person name="Klenk H.-P."/>
            <person name="LaButti K.M."/>
            <person name="Lapidus A."/>
            <person name="Lindquist E.A."/>
            <person name="Lipzen A.M."/>
            <person name="Meier-Kolthoff J.P."/>
            <person name="Ohm R.A."/>
            <person name="Otillar R.P."/>
            <person name="Pangilinan J.L."/>
            <person name="Peng Y."/>
            <person name="Rokas A."/>
            <person name="Rosa C.A."/>
            <person name="Scheuner C."/>
            <person name="Sibirny A.A."/>
            <person name="Slot J.C."/>
            <person name="Stielow J.B."/>
            <person name="Sun H."/>
            <person name="Kurtzman C.P."/>
            <person name="Blackwell M."/>
            <person name="Grigoriev I.V."/>
            <person name="Jeffries T.W."/>
        </authorList>
    </citation>
    <scope>NUCLEOTIDE SEQUENCE [LARGE SCALE GENOMIC DNA]</scope>
    <source>
        <strain evidence="7 8">DSM 6958</strain>
    </source>
</reference>
<feature type="compositionally biased region" description="Polar residues" evidence="5">
    <location>
        <begin position="1140"/>
        <end position="1159"/>
    </location>
</feature>
<dbReference type="GO" id="GO:0005774">
    <property type="term" value="C:vacuolar membrane"/>
    <property type="evidence" value="ECO:0007669"/>
    <property type="project" value="UniProtKB-SubCell"/>
</dbReference>